<comment type="caution">
    <text evidence="1">The sequence shown here is derived from an EMBL/GenBank/DDBJ whole genome shotgun (WGS) entry which is preliminary data.</text>
</comment>
<dbReference type="PANTHER" id="PTHR48195:SF1">
    <property type="entry name" value="RIKEN CDNA 2410002F23 GENE"/>
    <property type="match status" value="1"/>
</dbReference>
<dbReference type="PANTHER" id="PTHR48195">
    <property type="entry name" value="FRIEND VIRUS SUSCEPTIBILITY PROTEIN 1"/>
    <property type="match status" value="1"/>
</dbReference>
<evidence type="ECO:0000313" key="2">
    <source>
        <dbReference type="Proteomes" id="UP000585614"/>
    </source>
</evidence>
<name>A0A7J7VEF4_RHIFE</name>
<dbReference type="AlphaFoldDB" id="A0A7J7VEF4"/>
<proteinExistence type="predicted"/>
<dbReference type="InterPro" id="IPR053270">
    <property type="entry name" value="Fv1_restriction_factor"/>
</dbReference>
<protein>
    <submittedName>
        <fullName evidence="1">Uncharacterized protein</fullName>
    </submittedName>
</protein>
<reference evidence="1 2" key="1">
    <citation type="journal article" date="2020" name="Nature">
        <title>Six reference-quality genomes reveal evolution of bat adaptations.</title>
        <authorList>
            <person name="Jebb D."/>
            <person name="Huang Z."/>
            <person name="Pippel M."/>
            <person name="Hughes G.M."/>
            <person name="Lavrichenko K."/>
            <person name="Devanna P."/>
            <person name="Winkler S."/>
            <person name="Jermiin L.S."/>
            <person name="Skirmuntt E.C."/>
            <person name="Katzourakis A."/>
            <person name="Burkitt-Gray L."/>
            <person name="Ray D.A."/>
            <person name="Sullivan K.A.M."/>
            <person name="Roscito J.G."/>
            <person name="Kirilenko B.M."/>
            <person name="Davalos L.M."/>
            <person name="Corthals A.P."/>
            <person name="Power M.L."/>
            <person name="Jones G."/>
            <person name="Ransome R.D."/>
            <person name="Dechmann D.K.N."/>
            <person name="Locatelli A.G."/>
            <person name="Puechmaille S.J."/>
            <person name="Fedrigo O."/>
            <person name="Jarvis E.D."/>
            <person name="Hiller M."/>
            <person name="Vernes S.C."/>
            <person name="Myers E.W."/>
            <person name="Teeling E.C."/>
        </authorList>
    </citation>
    <scope>NUCLEOTIDE SEQUENCE [LARGE SCALE GENOMIC DNA]</scope>
    <source>
        <strain evidence="1">MRhiFer1</strain>
        <tissue evidence="1">Lung</tissue>
    </source>
</reference>
<gene>
    <name evidence="1" type="ORF">mRhiFer1_008388</name>
</gene>
<dbReference type="EMBL" id="JACAGC010000013">
    <property type="protein sequence ID" value="KAF6323411.1"/>
    <property type="molecule type" value="Genomic_DNA"/>
</dbReference>
<dbReference type="Proteomes" id="UP000585614">
    <property type="component" value="Unassembled WGS sequence"/>
</dbReference>
<dbReference type="GO" id="GO:0009615">
    <property type="term" value="P:response to virus"/>
    <property type="evidence" value="ECO:0007669"/>
    <property type="project" value="TreeGrafter"/>
</dbReference>
<sequence>MERALQVLAEQLPEEAKGTASRVGWMFVTALHRNMEDMLNEIAQVLDQQPQWEALVEGWDCQLEEALTALCHNLEEALAGIAQVWEKVFRWEELEAWVCLLEEEPHNGDSEAELVVASGDNVAPNPQAQPILKQKVNREQPFGPGGIAASNPAVTEFTTYTPYTPTELKELGRWCRQHHGELISAWLLHLWDEGADSILCSPDEMEKLASMTVHPSL</sequence>
<organism evidence="1 2">
    <name type="scientific">Rhinolophus ferrumequinum</name>
    <name type="common">Greater horseshoe bat</name>
    <dbReference type="NCBI Taxonomy" id="59479"/>
    <lineage>
        <taxon>Eukaryota</taxon>
        <taxon>Metazoa</taxon>
        <taxon>Chordata</taxon>
        <taxon>Craniata</taxon>
        <taxon>Vertebrata</taxon>
        <taxon>Euteleostomi</taxon>
        <taxon>Mammalia</taxon>
        <taxon>Eutheria</taxon>
        <taxon>Laurasiatheria</taxon>
        <taxon>Chiroptera</taxon>
        <taxon>Yinpterochiroptera</taxon>
        <taxon>Rhinolophoidea</taxon>
        <taxon>Rhinolophidae</taxon>
        <taxon>Rhinolophinae</taxon>
        <taxon>Rhinolophus</taxon>
    </lineage>
</organism>
<dbReference type="GO" id="GO:0005794">
    <property type="term" value="C:Golgi apparatus"/>
    <property type="evidence" value="ECO:0007669"/>
    <property type="project" value="TreeGrafter"/>
</dbReference>
<accession>A0A7J7VEF4</accession>
<evidence type="ECO:0000313" key="1">
    <source>
        <dbReference type="EMBL" id="KAF6323411.1"/>
    </source>
</evidence>